<dbReference type="GO" id="GO:0046872">
    <property type="term" value="F:metal ion binding"/>
    <property type="evidence" value="ECO:0007669"/>
    <property type="project" value="UniProtKB-KW"/>
</dbReference>
<gene>
    <name evidence="16" type="primary">coaX</name>
    <name evidence="17" type="ORF">VI33_05920</name>
</gene>
<evidence type="ECO:0000256" key="7">
    <source>
        <dbReference type="ARBA" id="ARBA00022490"/>
    </source>
</evidence>
<dbReference type="GO" id="GO:0004594">
    <property type="term" value="F:pantothenate kinase activity"/>
    <property type="evidence" value="ECO:0007669"/>
    <property type="project" value="UniProtKB-UniRule"/>
</dbReference>
<keyword evidence="11 16" id="KW-0067">ATP-binding</keyword>
<dbReference type="Gene3D" id="3.30.420.40">
    <property type="match status" value="2"/>
</dbReference>
<sequence length="244" mass="27640">MDLFIDVGNTKTKWCLSSNEDVEKTGLIFNTELNDLTIKAERIENVLISSVNSEVLEQQIIEKIKPLCPHILFAKVNKHFLNTNYSNELGVDRWLGVLALTERTKKNAIIIDSGTALTIDLLLSDYDSYLHKGGLILPGFHLFNQSLMQNSAAIRMKNKDMTIDINNSDMALLHGFLMSVSGAVEKFIMHHHLDFNEIDIYLTGGDANIIFDSLEEQMQQKYHKIDNAVIEGLKIYKKLALTDK</sequence>
<feature type="binding site" evidence="16">
    <location>
        <position position="168"/>
    </location>
    <ligand>
        <name>substrate</name>
    </ligand>
</feature>
<dbReference type="SUPFAM" id="SSF53067">
    <property type="entry name" value="Actin-like ATPase domain"/>
    <property type="match status" value="2"/>
</dbReference>
<evidence type="ECO:0000256" key="15">
    <source>
        <dbReference type="ARBA" id="ARBA00040883"/>
    </source>
</evidence>
<dbReference type="PANTHER" id="PTHR34265:SF1">
    <property type="entry name" value="TYPE III PANTOTHENATE KINASE"/>
    <property type="match status" value="1"/>
</dbReference>
<evidence type="ECO:0000256" key="2">
    <source>
        <dbReference type="ARBA" id="ARBA00001958"/>
    </source>
</evidence>
<evidence type="ECO:0000256" key="6">
    <source>
        <dbReference type="ARBA" id="ARBA00012102"/>
    </source>
</evidence>
<feature type="binding site" evidence="16">
    <location>
        <begin position="90"/>
        <end position="93"/>
    </location>
    <ligand>
        <name>substrate</name>
    </ligand>
</feature>
<evidence type="ECO:0000256" key="13">
    <source>
        <dbReference type="ARBA" id="ARBA00022993"/>
    </source>
</evidence>
<comment type="cofactor">
    <cofactor evidence="16">
        <name>NH4(+)</name>
        <dbReference type="ChEBI" id="CHEBI:28938"/>
    </cofactor>
    <cofactor evidence="16">
        <name>K(+)</name>
        <dbReference type="ChEBI" id="CHEBI:29103"/>
    </cofactor>
    <text evidence="16">A monovalent cation. Ammonium or potassium.</text>
</comment>
<dbReference type="InterPro" id="IPR004619">
    <property type="entry name" value="Type_III_PanK"/>
</dbReference>
<evidence type="ECO:0000256" key="9">
    <source>
        <dbReference type="ARBA" id="ARBA00022741"/>
    </source>
</evidence>
<keyword evidence="16" id="KW-0479">Metal-binding</keyword>
<keyword evidence="12 16" id="KW-0630">Potassium</keyword>
<dbReference type="GO" id="GO:0015937">
    <property type="term" value="P:coenzyme A biosynthetic process"/>
    <property type="evidence" value="ECO:0007669"/>
    <property type="project" value="UniProtKB-UniRule"/>
</dbReference>
<keyword evidence="10 16" id="KW-0418">Kinase</keyword>
<comment type="subunit">
    <text evidence="5 16">Homodimer.</text>
</comment>
<evidence type="ECO:0000313" key="18">
    <source>
        <dbReference type="Proteomes" id="UP000066549"/>
    </source>
</evidence>
<evidence type="ECO:0000256" key="8">
    <source>
        <dbReference type="ARBA" id="ARBA00022679"/>
    </source>
</evidence>
<evidence type="ECO:0000256" key="14">
    <source>
        <dbReference type="ARBA" id="ARBA00038036"/>
    </source>
</evidence>
<comment type="similarity">
    <text evidence="14 16">Belongs to the type III pantothenate kinase family.</text>
</comment>
<dbReference type="EC" id="2.7.1.33" evidence="6 16"/>
<evidence type="ECO:0000256" key="1">
    <source>
        <dbReference type="ARBA" id="ARBA00001206"/>
    </source>
</evidence>
<proteinExistence type="inferred from homology"/>
<name>A0A0H4JCH2_9PROT</name>
<comment type="pathway">
    <text evidence="4 16">Cofactor biosynthesis; coenzyme A biosynthesis; CoA from (R)-pantothenate: step 1/5.</text>
</comment>
<dbReference type="CDD" id="cd24015">
    <property type="entry name" value="ASKHA_NBD_PanK-III"/>
    <property type="match status" value="1"/>
</dbReference>
<dbReference type="OrthoDB" id="9781305at2"/>
<keyword evidence="13 16" id="KW-0173">Coenzyme A biosynthesis</keyword>
<evidence type="ECO:0000256" key="10">
    <source>
        <dbReference type="ARBA" id="ARBA00022777"/>
    </source>
</evidence>
<dbReference type="Proteomes" id="UP000066549">
    <property type="component" value="Chromosome"/>
</dbReference>
<keyword evidence="9 16" id="KW-0547">Nucleotide-binding</keyword>
<evidence type="ECO:0000313" key="17">
    <source>
        <dbReference type="EMBL" id="AKO66207.1"/>
    </source>
</evidence>
<dbReference type="PANTHER" id="PTHR34265">
    <property type="entry name" value="TYPE III PANTOTHENATE KINASE"/>
    <property type="match status" value="1"/>
</dbReference>
<evidence type="ECO:0000256" key="3">
    <source>
        <dbReference type="ARBA" id="ARBA00004496"/>
    </source>
</evidence>
<comment type="cofactor">
    <cofactor evidence="2">
        <name>K(+)</name>
        <dbReference type="ChEBI" id="CHEBI:29103"/>
    </cofactor>
</comment>
<comment type="catalytic activity">
    <reaction evidence="1 16">
        <text>(R)-pantothenate + ATP = (R)-4'-phosphopantothenate + ADP + H(+)</text>
        <dbReference type="Rhea" id="RHEA:16373"/>
        <dbReference type="ChEBI" id="CHEBI:10986"/>
        <dbReference type="ChEBI" id="CHEBI:15378"/>
        <dbReference type="ChEBI" id="CHEBI:29032"/>
        <dbReference type="ChEBI" id="CHEBI:30616"/>
        <dbReference type="ChEBI" id="CHEBI:456216"/>
        <dbReference type="EC" id="2.7.1.33"/>
    </reaction>
</comment>
<dbReference type="GO" id="GO:0005737">
    <property type="term" value="C:cytoplasm"/>
    <property type="evidence" value="ECO:0007669"/>
    <property type="project" value="UniProtKB-SubCell"/>
</dbReference>
<accession>A0A0H4JCH2</accession>
<organism evidence="17 18">
    <name type="scientific">Methylophilales bacterium MBRS-H7</name>
    <dbReference type="NCBI Taxonomy" id="1623450"/>
    <lineage>
        <taxon>Bacteria</taxon>
        <taxon>Pseudomonadati</taxon>
        <taxon>Pseudomonadota</taxon>
        <taxon>Betaproteobacteria</taxon>
        <taxon>Nitrosomonadales</taxon>
        <taxon>OM43 clade</taxon>
    </lineage>
</organism>
<dbReference type="InterPro" id="IPR043129">
    <property type="entry name" value="ATPase_NBD"/>
</dbReference>
<feature type="binding site" evidence="16">
    <location>
        <begin position="6"/>
        <end position="13"/>
    </location>
    <ligand>
        <name>ATP</name>
        <dbReference type="ChEBI" id="CHEBI:30616"/>
    </ligand>
</feature>
<evidence type="ECO:0000256" key="12">
    <source>
        <dbReference type="ARBA" id="ARBA00022958"/>
    </source>
</evidence>
<evidence type="ECO:0000256" key="11">
    <source>
        <dbReference type="ARBA" id="ARBA00022840"/>
    </source>
</evidence>
<comment type="function">
    <text evidence="16">Catalyzes the phosphorylation of pantothenate (Pan), the first step in CoA biosynthesis.</text>
</comment>
<keyword evidence="8 16" id="KW-0808">Transferase</keyword>
<reference evidence="17 18" key="1">
    <citation type="submission" date="2015-03" db="EMBL/GenBank/DDBJ databases">
        <title>Comparative analysis of the OM43 clade including a novel species from Red Sea uncovers genomic and metabolic diversity among marine methylotrophs.</title>
        <authorList>
            <person name="Jimenez-Infante F."/>
            <person name="Ngugi D.K."/>
            <person name="Vinu M."/>
            <person name="Alam I."/>
            <person name="Kamau A."/>
            <person name="Blom J."/>
            <person name="Bajic V.B."/>
            <person name="Stingl U."/>
        </authorList>
    </citation>
    <scope>NUCLEOTIDE SEQUENCE [LARGE SCALE GENOMIC DNA]</scope>
    <source>
        <strain evidence="17 18">MBRSH7</strain>
    </source>
</reference>
<evidence type="ECO:0000256" key="4">
    <source>
        <dbReference type="ARBA" id="ARBA00005225"/>
    </source>
</evidence>
<evidence type="ECO:0000256" key="16">
    <source>
        <dbReference type="HAMAP-Rule" id="MF_01274"/>
    </source>
</evidence>
<dbReference type="GO" id="GO:0005524">
    <property type="term" value="F:ATP binding"/>
    <property type="evidence" value="ECO:0007669"/>
    <property type="project" value="UniProtKB-UniRule"/>
</dbReference>
<feature type="binding site" evidence="16">
    <location>
        <position position="85"/>
    </location>
    <ligand>
        <name>substrate</name>
    </ligand>
</feature>
<feature type="binding site" evidence="16">
    <location>
        <position position="112"/>
    </location>
    <ligand>
        <name>K(+)</name>
        <dbReference type="ChEBI" id="CHEBI:29103"/>
    </ligand>
</feature>
<keyword evidence="7 16" id="KW-0963">Cytoplasm</keyword>
<dbReference type="HAMAP" id="MF_01274">
    <property type="entry name" value="Pantothen_kinase_3"/>
    <property type="match status" value="1"/>
</dbReference>
<dbReference type="AlphaFoldDB" id="A0A0H4JCH2"/>
<dbReference type="EMBL" id="CP011002">
    <property type="protein sequence ID" value="AKO66207.1"/>
    <property type="molecule type" value="Genomic_DNA"/>
</dbReference>
<comment type="subcellular location">
    <subcellularLocation>
        <location evidence="3 16">Cytoplasm</location>
    </subcellularLocation>
</comment>
<feature type="active site" description="Proton acceptor" evidence="16">
    <location>
        <position position="92"/>
    </location>
</feature>
<protein>
    <recommendedName>
        <fullName evidence="15 16">Type III pantothenate kinase</fullName>
        <ecNumber evidence="6 16">2.7.1.33</ecNumber>
    </recommendedName>
    <alternativeName>
        <fullName evidence="16">PanK-III</fullName>
    </alternativeName>
    <alternativeName>
        <fullName evidence="16">Pantothenic acid kinase</fullName>
    </alternativeName>
</protein>
<keyword evidence="18" id="KW-1185">Reference proteome</keyword>
<dbReference type="NCBIfam" id="TIGR00671">
    <property type="entry name" value="baf"/>
    <property type="match status" value="1"/>
</dbReference>
<feature type="binding site" evidence="16">
    <location>
        <position position="115"/>
    </location>
    <ligand>
        <name>ATP</name>
        <dbReference type="ChEBI" id="CHEBI:30616"/>
    </ligand>
</feature>
<evidence type="ECO:0000256" key="5">
    <source>
        <dbReference type="ARBA" id="ARBA00011738"/>
    </source>
</evidence>
<dbReference type="Pfam" id="PF03309">
    <property type="entry name" value="Pan_kinase"/>
    <property type="match status" value="1"/>
</dbReference>
<dbReference type="UniPathway" id="UPA00241">
    <property type="reaction ID" value="UER00352"/>
</dbReference>